<dbReference type="Pfam" id="PF00126">
    <property type="entry name" value="HTH_1"/>
    <property type="match status" value="1"/>
</dbReference>
<dbReference type="PANTHER" id="PTHR30346">
    <property type="entry name" value="TRANSCRIPTIONAL DUAL REGULATOR HCAR-RELATED"/>
    <property type="match status" value="1"/>
</dbReference>
<dbReference type="EMBL" id="CP000380">
    <property type="protein sequence ID" value="ABF80781.1"/>
    <property type="molecule type" value="Genomic_DNA"/>
</dbReference>
<dbReference type="HOGENOM" id="CLU_039613_6_4_4"/>
<dbReference type="SUPFAM" id="SSF53850">
    <property type="entry name" value="Periplasmic binding protein-like II"/>
    <property type="match status" value="1"/>
</dbReference>
<accession>A0A0H2Y1G9</accession>
<protein>
    <submittedName>
        <fullName evidence="6">Transcriptional regulator, LysR family</fullName>
    </submittedName>
</protein>
<dbReference type="GO" id="GO:0032993">
    <property type="term" value="C:protein-DNA complex"/>
    <property type="evidence" value="ECO:0007669"/>
    <property type="project" value="TreeGrafter"/>
</dbReference>
<keyword evidence="3" id="KW-0238">DNA-binding</keyword>
<sequence>MPTPGGDTVELRQLRYFVAVAEELHFGRAAKRLFISQPALSFDIRKFEDALGVQLFSRTNKTVALTNAGEVLLGEARRLLLQADEAERLTVRSASGLAGRLRIGFVHSMLYRGLPDAVRRFEADYPGVEVVLSEMNTHAQVQAIQRGQIDLGYAHWGHFPPEVESVAVYAEPFVCCLPAAHPLARRRQVALATLATEPFILFPRDAAPHYHDLIIAQCVNAGFSPLIRHEARLWQTILSMIEFGMGIALVPRVLQQAKSDRLAFLPLKDASLESRTLALKRSGTAEPVALRFAGYVRASIDALPALAG</sequence>
<dbReference type="SUPFAM" id="SSF46785">
    <property type="entry name" value="Winged helix' DNA-binding domain"/>
    <property type="match status" value="1"/>
</dbReference>
<dbReference type="InterPro" id="IPR036390">
    <property type="entry name" value="WH_DNA-bd_sf"/>
</dbReference>
<dbReference type="InterPro" id="IPR005119">
    <property type="entry name" value="LysR_subst-bd"/>
</dbReference>
<dbReference type="PANTHER" id="PTHR30346:SF0">
    <property type="entry name" value="HCA OPERON TRANSCRIPTIONAL ACTIVATOR HCAR"/>
    <property type="match status" value="1"/>
</dbReference>
<dbReference type="PRINTS" id="PR00039">
    <property type="entry name" value="HTHLYSR"/>
</dbReference>
<proteinExistence type="inferred from homology"/>
<comment type="similarity">
    <text evidence="1">Belongs to the LysR transcriptional regulatory family.</text>
</comment>
<evidence type="ECO:0000256" key="2">
    <source>
        <dbReference type="ARBA" id="ARBA00023015"/>
    </source>
</evidence>
<evidence type="ECO:0000313" key="6">
    <source>
        <dbReference type="EMBL" id="ABF80781.1"/>
    </source>
</evidence>
<evidence type="ECO:0000256" key="4">
    <source>
        <dbReference type="ARBA" id="ARBA00023163"/>
    </source>
</evidence>
<dbReference type="PROSITE" id="PS50931">
    <property type="entry name" value="HTH_LYSR"/>
    <property type="match status" value="1"/>
</dbReference>
<gene>
    <name evidence="6" type="ordered locus">Bcen_5916</name>
</gene>
<reference evidence="6" key="1">
    <citation type="submission" date="2006-05" db="EMBL/GenBank/DDBJ databases">
        <title>Complete sequence of chromosome 3 of Burkholderia cenocepacia AU 1054.</title>
        <authorList>
            <consortium name="US DOE Joint Genome Institute"/>
            <person name="Copeland A."/>
            <person name="Lucas S."/>
            <person name="Lapidus A."/>
            <person name="Barry K."/>
            <person name="Detter J.C."/>
            <person name="Glavina del Rio T."/>
            <person name="Hammon N."/>
            <person name="Israni S."/>
            <person name="Dalin E."/>
            <person name="Tice H."/>
            <person name="Pitluck S."/>
            <person name="Chain P."/>
            <person name="Malfatti S."/>
            <person name="Shin M."/>
            <person name="Vergez L."/>
            <person name="Schmutz J."/>
            <person name="Larimer F."/>
            <person name="Land M."/>
            <person name="Hauser L."/>
            <person name="Kyrpides N."/>
            <person name="Lykidis A."/>
            <person name="LiPuma J.J."/>
            <person name="Konstantinidis K."/>
            <person name="Tiedje J.M."/>
            <person name="Richardson P."/>
        </authorList>
    </citation>
    <scope>NUCLEOTIDE SEQUENCE [LARGE SCALE GENOMIC DNA]</scope>
    <source>
        <strain evidence="6">AU 1054</strain>
    </source>
</reference>
<feature type="domain" description="HTH lysR-type" evidence="5">
    <location>
        <begin position="9"/>
        <end position="66"/>
    </location>
</feature>
<name>A0A0H2Y1G9_BURO1</name>
<dbReference type="AlphaFoldDB" id="A0A0H2Y1G9"/>
<dbReference type="Pfam" id="PF03466">
    <property type="entry name" value="LysR_substrate"/>
    <property type="match status" value="1"/>
</dbReference>
<dbReference type="Gene3D" id="3.40.190.10">
    <property type="entry name" value="Periplasmic binding protein-like II"/>
    <property type="match status" value="2"/>
</dbReference>
<dbReference type="InterPro" id="IPR000847">
    <property type="entry name" value="LysR_HTH_N"/>
</dbReference>
<dbReference type="GO" id="GO:0003677">
    <property type="term" value="F:DNA binding"/>
    <property type="evidence" value="ECO:0007669"/>
    <property type="project" value="UniProtKB-KW"/>
</dbReference>
<keyword evidence="4" id="KW-0804">Transcription</keyword>
<evidence type="ECO:0000256" key="1">
    <source>
        <dbReference type="ARBA" id="ARBA00009437"/>
    </source>
</evidence>
<dbReference type="GO" id="GO:0003700">
    <property type="term" value="F:DNA-binding transcription factor activity"/>
    <property type="evidence" value="ECO:0007669"/>
    <property type="project" value="InterPro"/>
</dbReference>
<keyword evidence="2" id="KW-0805">Transcription regulation</keyword>
<evidence type="ECO:0000259" key="5">
    <source>
        <dbReference type="PROSITE" id="PS50931"/>
    </source>
</evidence>
<dbReference type="FunFam" id="1.10.10.10:FF:000001">
    <property type="entry name" value="LysR family transcriptional regulator"/>
    <property type="match status" value="1"/>
</dbReference>
<dbReference type="Gene3D" id="1.10.10.10">
    <property type="entry name" value="Winged helix-like DNA-binding domain superfamily/Winged helix DNA-binding domain"/>
    <property type="match status" value="1"/>
</dbReference>
<evidence type="ECO:0000256" key="3">
    <source>
        <dbReference type="ARBA" id="ARBA00023125"/>
    </source>
</evidence>
<dbReference type="InterPro" id="IPR036388">
    <property type="entry name" value="WH-like_DNA-bd_sf"/>
</dbReference>
<organism evidence="6">
    <name type="scientific">Burkholderia orbicola (strain AU 1054)</name>
    <dbReference type="NCBI Taxonomy" id="331271"/>
    <lineage>
        <taxon>Bacteria</taxon>
        <taxon>Pseudomonadati</taxon>
        <taxon>Pseudomonadota</taxon>
        <taxon>Betaproteobacteria</taxon>
        <taxon>Burkholderiales</taxon>
        <taxon>Burkholderiaceae</taxon>
        <taxon>Burkholderia</taxon>
        <taxon>Burkholderia cepacia complex</taxon>
        <taxon>Burkholderia orbicola</taxon>
    </lineage>
</organism>